<dbReference type="Gene3D" id="1.10.8.10">
    <property type="entry name" value="DNA helicase RuvA subunit, C-terminal domain"/>
    <property type="match status" value="1"/>
</dbReference>
<keyword evidence="7" id="KW-0539">Nucleus</keyword>
<dbReference type="InterPro" id="IPR001611">
    <property type="entry name" value="Leu-rich_rpt"/>
</dbReference>
<dbReference type="SUPFAM" id="SSF46934">
    <property type="entry name" value="UBA-like"/>
    <property type="match status" value="1"/>
</dbReference>
<evidence type="ECO:0000259" key="9">
    <source>
        <dbReference type="PROSITE" id="PS50177"/>
    </source>
</evidence>
<dbReference type="PROSITE" id="PS50177">
    <property type="entry name" value="NTF2_DOMAIN"/>
    <property type="match status" value="1"/>
</dbReference>
<reference evidence="11 12" key="1">
    <citation type="submission" date="2024-03" db="EMBL/GenBank/DDBJ databases">
        <authorList>
            <person name="Brejova B."/>
        </authorList>
    </citation>
    <scope>NUCLEOTIDE SEQUENCE [LARGE SCALE GENOMIC DNA]</scope>
    <source>
        <strain evidence="11 12">CBS 14171</strain>
    </source>
</reference>
<dbReference type="GeneID" id="92206753"/>
<keyword evidence="12" id="KW-1185">Reference proteome</keyword>
<keyword evidence="3" id="KW-0813">Transport</keyword>
<evidence type="ECO:0000313" key="12">
    <source>
        <dbReference type="Proteomes" id="UP001497383"/>
    </source>
</evidence>
<dbReference type="Pfam" id="PF22602">
    <property type="entry name" value="NXF_NTF2"/>
    <property type="match status" value="1"/>
</dbReference>
<dbReference type="InterPro" id="IPR057125">
    <property type="entry name" value="NXF1/2/3/5-like_LRR"/>
</dbReference>
<dbReference type="CDD" id="cd14342">
    <property type="entry name" value="UBA_TAP-C"/>
    <property type="match status" value="1"/>
</dbReference>
<evidence type="ECO:0000256" key="5">
    <source>
        <dbReference type="ARBA" id="ARBA00022737"/>
    </source>
</evidence>
<dbReference type="InterPro" id="IPR040736">
    <property type="entry name" value="Mex67_RRM"/>
</dbReference>
<keyword evidence="5" id="KW-0677">Repeat</keyword>
<sequence>MSYRGRGRGGGYNGNYHPGNQGRNSFADHQQNVDSFVAANAYPVEIAGWDGANSPSECINFISRKCRVIVTNYSVDNNTRLLKGYVKNESQANTLLNWSGVKFAGQSLRFAKGPSALSNQITGTKPSGASNNTIETITEFLKSRYQMENKMLNLSNVKQDPTLNSLGFFGSVSVSSKFFPALMKIASDLKLDVASVDLSSNELNDLQSLSSMAQTFPKLQNLSLSNNQFSKIKAFETWRHKLNFLRELILFNNPLVQTTNPAEIQSIKLELMKSFPRLVVLNGEVLRNEQVLHANSTFPFEAPQPMFFQDEDVRVLSTNFITNFLNLWDTNRAGLMVLYQNESQFSMQLDSSQPFLIDENSNSSNTDYGNYIANSRNLARVSSAKMRMSKVAVGQEQIYKQFQQLPRTKHDIVNKPGAFSMECCKFPTLNGIVITIHGSFEETAQPEISETQDSHGSGRGGPRFPSHSRPKKAALAKKCFDRTFLVIPGPNGSLIVASDLLLVRPYSDEMPWNQTATTAPGSAPIPNVPGAMPIQPPTSAGAGAPAPALNPTVADLPAELKTRLQPVQQEILVKIVLETKLNLDFALMLCEQSNWNYDQSVINFKNSASSLPRDAFI</sequence>
<evidence type="ECO:0008006" key="13">
    <source>
        <dbReference type="Google" id="ProtNLM"/>
    </source>
</evidence>
<feature type="region of interest" description="Disordered" evidence="8">
    <location>
        <begin position="1"/>
        <end position="27"/>
    </location>
</feature>
<dbReference type="SUPFAM" id="SSF54427">
    <property type="entry name" value="NTF2-like"/>
    <property type="match status" value="1"/>
</dbReference>
<evidence type="ECO:0000259" key="10">
    <source>
        <dbReference type="PROSITE" id="PS51281"/>
    </source>
</evidence>
<gene>
    <name evidence="11" type="ORF">LODBEIA_P15570</name>
</gene>
<keyword evidence="4" id="KW-0433">Leucine-rich repeat</keyword>
<evidence type="ECO:0000256" key="3">
    <source>
        <dbReference type="ARBA" id="ARBA00022448"/>
    </source>
</evidence>
<dbReference type="SMART" id="SM00804">
    <property type="entry name" value="TAP_C"/>
    <property type="match status" value="1"/>
</dbReference>
<dbReference type="Pfam" id="PF03943">
    <property type="entry name" value="TAP_C"/>
    <property type="match status" value="1"/>
</dbReference>
<feature type="compositionally biased region" description="Polar residues" evidence="8">
    <location>
        <begin position="446"/>
        <end position="455"/>
    </location>
</feature>
<dbReference type="Gene3D" id="3.10.450.50">
    <property type="match status" value="1"/>
</dbReference>
<evidence type="ECO:0000256" key="4">
    <source>
        <dbReference type="ARBA" id="ARBA00022614"/>
    </source>
</evidence>
<dbReference type="InterPro" id="IPR009060">
    <property type="entry name" value="UBA-like_sf"/>
</dbReference>
<dbReference type="InterPro" id="IPR002075">
    <property type="entry name" value="NTF2_dom"/>
</dbReference>
<dbReference type="PROSITE" id="PS51450">
    <property type="entry name" value="LRR"/>
    <property type="match status" value="1"/>
</dbReference>
<dbReference type="RefSeq" id="XP_066828495.1">
    <property type="nucleotide sequence ID" value="XM_066971458.1"/>
</dbReference>
<proteinExistence type="inferred from homology"/>
<comment type="subcellular location">
    <subcellularLocation>
        <location evidence="1">Nucleus</location>
    </subcellularLocation>
</comment>
<dbReference type="PROSITE" id="PS51281">
    <property type="entry name" value="TAP_C"/>
    <property type="match status" value="1"/>
</dbReference>
<dbReference type="InterPro" id="IPR032675">
    <property type="entry name" value="LRR_dom_sf"/>
</dbReference>
<feature type="region of interest" description="Disordered" evidence="8">
    <location>
        <begin position="445"/>
        <end position="472"/>
    </location>
</feature>
<dbReference type="InterPro" id="IPR032710">
    <property type="entry name" value="NTF2-like_dom_sf"/>
</dbReference>
<organism evidence="11 12">
    <name type="scientific">Lodderomyces beijingensis</name>
    <dbReference type="NCBI Taxonomy" id="1775926"/>
    <lineage>
        <taxon>Eukaryota</taxon>
        <taxon>Fungi</taxon>
        <taxon>Dikarya</taxon>
        <taxon>Ascomycota</taxon>
        <taxon>Saccharomycotina</taxon>
        <taxon>Pichiomycetes</taxon>
        <taxon>Debaryomycetaceae</taxon>
        <taxon>Candida/Lodderomyces clade</taxon>
        <taxon>Lodderomyces</taxon>
    </lineage>
</organism>
<name>A0ABP0ZGP2_9ASCO</name>
<feature type="domain" description="TAP-C" evidence="10">
    <location>
        <begin position="566"/>
        <end position="617"/>
    </location>
</feature>
<evidence type="ECO:0000256" key="7">
    <source>
        <dbReference type="ARBA" id="ARBA00023242"/>
    </source>
</evidence>
<dbReference type="PANTHER" id="PTHR10662">
    <property type="entry name" value="NUCLEAR RNA EXPORT FACTOR"/>
    <property type="match status" value="1"/>
</dbReference>
<evidence type="ECO:0000256" key="6">
    <source>
        <dbReference type="ARBA" id="ARBA00022816"/>
    </source>
</evidence>
<comment type="similarity">
    <text evidence="2">Belongs to the NXF family.</text>
</comment>
<evidence type="ECO:0000313" key="11">
    <source>
        <dbReference type="EMBL" id="CAK9437155.1"/>
    </source>
</evidence>
<evidence type="ECO:0000256" key="1">
    <source>
        <dbReference type="ARBA" id="ARBA00004123"/>
    </source>
</evidence>
<dbReference type="Gene3D" id="3.80.10.10">
    <property type="entry name" value="Ribonuclease Inhibitor"/>
    <property type="match status" value="1"/>
</dbReference>
<accession>A0ABP0ZGP2</accession>
<dbReference type="PANTHER" id="PTHR10662:SF22">
    <property type="entry name" value="NUCLEAR RNA EXPORT FACTOR 1"/>
    <property type="match status" value="1"/>
</dbReference>
<dbReference type="SUPFAM" id="SSF52058">
    <property type="entry name" value="L domain-like"/>
    <property type="match status" value="1"/>
</dbReference>
<dbReference type="InterPro" id="IPR030217">
    <property type="entry name" value="NXF_fam"/>
</dbReference>
<dbReference type="Pfam" id="PF18444">
    <property type="entry name" value="RRM_9"/>
    <property type="match status" value="1"/>
</dbReference>
<dbReference type="InterPro" id="IPR018222">
    <property type="entry name" value="Nuclear_transport_factor_2_euk"/>
</dbReference>
<feature type="domain" description="NTF2" evidence="9">
    <location>
        <begin position="316"/>
        <end position="503"/>
    </location>
</feature>
<dbReference type="Pfam" id="PF24048">
    <property type="entry name" value="LRR_NXF1-5"/>
    <property type="match status" value="1"/>
</dbReference>
<dbReference type="InterPro" id="IPR005637">
    <property type="entry name" value="TAP_C_dom"/>
</dbReference>
<protein>
    <recommendedName>
        <fullName evidence="13">mRNA export factor MEX67</fullName>
    </recommendedName>
</protein>
<dbReference type="EMBL" id="OZ022406">
    <property type="protein sequence ID" value="CAK9437155.1"/>
    <property type="molecule type" value="Genomic_DNA"/>
</dbReference>
<evidence type="ECO:0000256" key="8">
    <source>
        <dbReference type="SAM" id="MobiDB-lite"/>
    </source>
</evidence>
<keyword evidence="6" id="KW-0509">mRNA transport</keyword>
<evidence type="ECO:0000256" key="2">
    <source>
        <dbReference type="ARBA" id="ARBA00009285"/>
    </source>
</evidence>
<dbReference type="Proteomes" id="UP001497383">
    <property type="component" value="Chromosome 2"/>
</dbReference>